<sequence length="137" mass="16087">MNVYSKFLNESIEFNDSFDRITIFEYNDFKKYVYNKFQNSLSHFDDKEYYNSYFKTAILRNIAAEAENISIYEIYDAKDLDNNMKIIDSNGNVTIVKANRFDIAQFIVNQASTLTELLDVAKNGLEIYGRPNYAYEV</sequence>
<dbReference type="KEGG" id="vg:13829297"/>
<protein>
    <submittedName>
        <fullName evidence="1">Uncharacterized protein</fullName>
    </submittedName>
</protein>
<reference evidence="2" key="1">
    <citation type="submission" date="2012-08" db="EMBL/GenBank/DDBJ databases">
        <title>Recombination and diversity amongst Campylobacter bacteriophage in chickens.</title>
        <authorList>
            <person name="Connerton I.F."/>
            <person name="Siringan P."/>
            <person name="Cummings N.J."/>
        </authorList>
    </citation>
    <scope>NUCLEOTIDE SEQUENCE [LARGE SCALE GENOMIC DNA]</scope>
</reference>
<proteinExistence type="predicted"/>
<dbReference type="EMBL" id="JX569801">
    <property type="protein sequence ID" value="AFR52404.1"/>
    <property type="molecule type" value="Genomic_DNA"/>
</dbReference>
<reference evidence="1 2" key="2">
    <citation type="journal article" date="2015" name="Res. Microbiol.">
        <title>Host adaption to the bacteriophage carrier state of Campylobacter jejuni.</title>
        <authorList>
            <person name="Brathwaite K.J."/>
            <person name="Siringan P."/>
            <person name="Connerton P.L."/>
            <person name="Connerton I.F."/>
        </authorList>
    </citation>
    <scope>NUCLEOTIDE SEQUENCE [LARGE SCALE GENOMIC DNA]</scope>
</reference>
<evidence type="ECO:0000313" key="2">
    <source>
        <dbReference type="Proteomes" id="UP000004058"/>
    </source>
</evidence>
<dbReference type="Proteomes" id="UP000004058">
    <property type="component" value="Segment"/>
</dbReference>
<accession>J9SV88</accession>
<organism evidence="1 2">
    <name type="scientific">Campylobacter phage CP30A</name>
    <dbReference type="NCBI Taxonomy" id="1229752"/>
    <lineage>
        <taxon>Viruses</taxon>
        <taxon>Duplodnaviria</taxon>
        <taxon>Heunggongvirae</taxon>
        <taxon>Uroviricota</taxon>
        <taxon>Caudoviricetes</taxon>
        <taxon>Connertonviridae</taxon>
        <taxon>Fletchervirus</taxon>
        <taxon>Fletchervirus CP30A</taxon>
    </lineage>
</organism>
<name>J9SV88_9CAUD</name>
<keyword evidence="2" id="KW-1185">Reference proteome</keyword>
<evidence type="ECO:0000313" key="1">
    <source>
        <dbReference type="EMBL" id="AFR52404.1"/>
    </source>
</evidence>
<dbReference type="GeneID" id="13829297"/>
<dbReference type="RefSeq" id="YP_006908154.1">
    <property type="nucleotide sequence ID" value="NC_018861.1"/>
</dbReference>